<sequence>MAKKEEKTNVMRLLDREKVAYQAHAYDHSDGVIDGAGVARKLGQDPARVFKTLVTRSASGSYVVFCLPVERELDLKKAARAAGEKSVSMIAVAEINKVTGYIRGGCSPLGMKKQYATFFDASVQGLETVMVSAGRVGFQIEAAPADLLRLTGASTADLAARP</sequence>
<keyword evidence="2 4" id="KW-0648">Protein biosynthesis</keyword>
<dbReference type="GO" id="GO:0002161">
    <property type="term" value="F:aminoacyl-tRNA deacylase activity"/>
    <property type="evidence" value="ECO:0007669"/>
    <property type="project" value="InterPro"/>
</dbReference>
<dbReference type="EMBL" id="JACONZ010000002">
    <property type="protein sequence ID" value="MBC5581095.1"/>
    <property type="molecule type" value="Genomic_DNA"/>
</dbReference>
<organism evidence="6 7">
    <name type="scientific">Anaerofilum hominis</name>
    <dbReference type="NCBI Taxonomy" id="2763016"/>
    <lineage>
        <taxon>Bacteria</taxon>
        <taxon>Bacillati</taxon>
        <taxon>Bacillota</taxon>
        <taxon>Clostridia</taxon>
        <taxon>Eubacteriales</taxon>
        <taxon>Oscillospiraceae</taxon>
        <taxon>Anaerofilum</taxon>
    </lineage>
</organism>
<evidence type="ECO:0000256" key="3">
    <source>
        <dbReference type="ARBA" id="ARBA00023239"/>
    </source>
</evidence>
<dbReference type="Gene3D" id="3.90.960.10">
    <property type="entry name" value="YbaK/aminoacyl-tRNA synthetase-associated domain"/>
    <property type="match status" value="1"/>
</dbReference>
<dbReference type="InterPro" id="IPR004369">
    <property type="entry name" value="Prolyl-tRNA_editing_YbaK/EbsC"/>
</dbReference>
<evidence type="ECO:0000313" key="7">
    <source>
        <dbReference type="Proteomes" id="UP000659630"/>
    </source>
</evidence>
<dbReference type="PANTHER" id="PTHR30411">
    <property type="entry name" value="CYTOPLASMIC PROTEIN"/>
    <property type="match status" value="1"/>
</dbReference>
<name>A0A923I6A7_9FIRM</name>
<proteinExistence type="inferred from homology"/>
<reference evidence="6" key="1">
    <citation type="submission" date="2020-08" db="EMBL/GenBank/DDBJ databases">
        <title>Genome public.</title>
        <authorList>
            <person name="Liu C."/>
            <person name="Sun Q."/>
        </authorList>
    </citation>
    <scope>NUCLEOTIDE SEQUENCE</scope>
    <source>
        <strain evidence="6">BX8</strain>
    </source>
</reference>
<comment type="similarity">
    <text evidence="1 4">Belongs to the prolyl-tRNA editing family. YbaK/EbsC subfamily.</text>
</comment>
<dbReference type="SUPFAM" id="SSF55826">
    <property type="entry name" value="YbaK/ProRS associated domain"/>
    <property type="match status" value="1"/>
</dbReference>
<gene>
    <name evidence="6" type="primary">ybaK</name>
    <name evidence="6" type="ORF">H8S23_06215</name>
</gene>
<evidence type="ECO:0000256" key="2">
    <source>
        <dbReference type="ARBA" id="ARBA00022917"/>
    </source>
</evidence>
<dbReference type="GO" id="GO:0006412">
    <property type="term" value="P:translation"/>
    <property type="evidence" value="ECO:0007669"/>
    <property type="project" value="UniProtKB-KW"/>
</dbReference>
<dbReference type="Proteomes" id="UP000659630">
    <property type="component" value="Unassembled WGS sequence"/>
</dbReference>
<dbReference type="RefSeq" id="WP_186887465.1">
    <property type="nucleotide sequence ID" value="NZ_JACONZ010000002.1"/>
</dbReference>
<dbReference type="InterPro" id="IPR036754">
    <property type="entry name" value="YbaK/aa-tRNA-synt-asso_dom_sf"/>
</dbReference>
<dbReference type="PIRSF" id="PIRSF006181">
    <property type="entry name" value="EbsC_YbaK"/>
    <property type="match status" value="1"/>
</dbReference>
<protein>
    <recommendedName>
        <fullName evidence="4">Cys-tRNA(Pro)/Cys-tRNA(Cys) deacylase</fullName>
        <ecNumber evidence="4">4.2.-.-</ecNumber>
    </recommendedName>
</protein>
<dbReference type="AlphaFoldDB" id="A0A923I6A7"/>
<keyword evidence="7" id="KW-1185">Reference proteome</keyword>
<evidence type="ECO:0000313" key="6">
    <source>
        <dbReference type="EMBL" id="MBC5581095.1"/>
    </source>
</evidence>
<feature type="domain" description="YbaK/aminoacyl-tRNA synthetase-associated" evidence="5">
    <location>
        <begin position="38"/>
        <end position="150"/>
    </location>
</feature>
<dbReference type="PANTHER" id="PTHR30411:SF0">
    <property type="entry name" value="CYS-TRNA(PRO)_CYS-TRNA(CYS) DEACYLASE YBAK"/>
    <property type="match status" value="1"/>
</dbReference>
<dbReference type="InterPro" id="IPR007214">
    <property type="entry name" value="YbaK/aa-tRNA-synth-assoc-dom"/>
</dbReference>
<comment type="caution">
    <text evidence="6">The sequence shown here is derived from an EMBL/GenBank/DDBJ whole genome shotgun (WGS) entry which is preliminary data.</text>
</comment>
<dbReference type="NCBIfam" id="TIGR00011">
    <property type="entry name" value="YbaK_EbsC"/>
    <property type="match status" value="1"/>
</dbReference>
<dbReference type="Pfam" id="PF04073">
    <property type="entry name" value="tRNA_edit"/>
    <property type="match status" value="1"/>
</dbReference>
<evidence type="ECO:0000256" key="1">
    <source>
        <dbReference type="ARBA" id="ARBA00009798"/>
    </source>
</evidence>
<keyword evidence="3 4" id="KW-0456">Lyase</keyword>
<dbReference type="EC" id="4.2.-.-" evidence="4"/>
<evidence type="ECO:0000259" key="5">
    <source>
        <dbReference type="Pfam" id="PF04073"/>
    </source>
</evidence>
<dbReference type="GO" id="GO:0016829">
    <property type="term" value="F:lyase activity"/>
    <property type="evidence" value="ECO:0007669"/>
    <property type="project" value="UniProtKB-KW"/>
</dbReference>
<accession>A0A923I6A7</accession>
<evidence type="ECO:0000256" key="4">
    <source>
        <dbReference type="PIRNR" id="PIRNR006181"/>
    </source>
</evidence>
<dbReference type="CDD" id="cd00002">
    <property type="entry name" value="YbaK_deacylase"/>
    <property type="match status" value="1"/>
</dbReference>